<dbReference type="Proteomes" id="UP001285636">
    <property type="component" value="Unassembled WGS sequence"/>
</dbReference>
<feature type="domain" description="Mechanosensitive ion channel transmembrane helices 2/3" evidence="10">
    <location>
        <begin position="145"/>
        <end position="186"/>
    </location>
</feature>
<dbReference type="EMBL" id="JAWJAY010000001">
    <property type="protein sequence ID" value="MDV2885471.1"/>
    <property type="molecule type" value="Genomic_DNA"/>
</dbReference>
<name>A0AAJ2NN86_ALKPS</name>
<gene>
    <name evidence="11" type="ORF">RYX45_09755</name>
</gene>
<dbReference type="InterPro" id="IPR023408">
    <property type="entry name" value="MscS_beta-dom_sf"/>
</dbReference>
<evidence type="ECO:0000313" key="12">
    <source>
        <dbReference type="Proteomes" id="UP001285636"/>
    </source>
</evidence>
<dbReference type="InterPro" id="IPR045042">
    <property type="entry name" value="YnaI-like"/>
</dbReference>
<dbReference type="InterPro" id="IPR049142">
    <property type="entry name" value="MS_channel_1st"/>
</dbReference>
<feature type="transmembrane region" description="Helical" evidence="7">
    <location>
        <begin position="171"/>
        <end position="199"/>
    </location>
</feature>
<organism evidence="11 12">
    <name type="scientific">Alkalihalophilus pseudofirmus</name>
    <name type="common">Bacillus pseudofirmus</name>
    <dbReference type="NCBI Taxonomy" id="79885"/>
    <lineage>
        <taxon>Bacteria</taxon>
        <taxon>Bacillati</taxon>
        <taxon>Bacillota</taxon>
        <taxon>Bacilli</taxon>
        <taxon>Bacillales</taxon>
        <taxon>Bacillaceae</taxon>
        <taxon>Alkalihalophilus</taxon>
    </lineage>
</organism>
<evidence type="ECO:0000256" key="2">
    <source>
        <dbReference type="ARBA" id="ARBA00008017"/>
    </source>
</evidence>
<feature type="domain" description="Mechanosensitive ion channel MscS" evidence="8">
    <location>
        <begin position="187"/>
        <end position="253"/>
    </location>
</feature>
<dbReference type="InterPro" id="IPR049278">
    <property type="entry name" value="MS_channel_C"/>
</dbReference>
<feature type="transmembrane region" description="Helical" evidence="7">
    <location>
        <begin position="146"/>
        <end position="165"/>
    </location>
</feature>
<dbReference type="InterPro" id="IPR011014">
    <property type="entry name" value="MscS_channel_TM-2"/>
</dbReference>
<keyword evidence="3" id="KW-1003">Cell membrane</keyword>
<feature type="transmembrane region" description="Helical" evidence="7">
    <location>
        <begin position="103"/>
        <end position="125"/>
    </location>
</feature>
<dbReference type="PANTHER" id="PTHR43634:SF2">
    <property type="entry name" value="LOW CONDUCTANCE MECHANOSENSITIVE CHANNEL YNAI"/>
    <property type="match status" value="1"/>
</dbReference>
<dbReference type="Pfam" id="PF21088">
    <property type="entry name" value="MS_channel_1st"/>
    <property type="match status" value="1"/>
</dbReference>
<dbReference type="InterPro" id="IPR006685">
    <property type="entry name" value="MscS_channel_2nd"/>
</dbReference>
<dbReference type="InterPro" id="IPR010920">
    <property type="entry name" value="LSM_dom_sf"/>
</dbReference>
<feature type="transmembrane region" description="Helical" evidence="7">
    <location>
        <begin position="73"/>
        <end position="91"/>
    </location>
</feature>
<feature type="transmembrane region" description="Helical" evidence="7">
    <location>
        <begin position="20"/>
        <end position="40"/>
    </location>
</feature>
<feature type="domain" description="Mechanosensitive ion channel MscS C-terminal" evidence="9">
    <location>
        <begin position="260"/>
        <end position="347"/>
    </location>
</feature>
<dbReference type="Pfam" id="PF21082">
    <property type="entry name" value="MS_channel_3rd"/>
    <property type="match status" value="1"/>
</dbReference>
<dbReference type="AlphaFoldDB" id="A0AAJ2NN86"/>
<evidence type="ECO:0000256" key="7">
    <source>
        <dbReference type="SAM" id="Phobius"/>
    </source>
</evidence>
<evidence type="ECO:0000256" key="1">
    <source>
        <dbReference type="ARBA" id="ARBA00004651"/>
    </source>
</evidence>
<sequence length="385" mass="44724">MDNSMERWRMLIASFQRLEWIDISIAFGIFLIFLVFRKLFTKYVFKFIVSLTRRTPTHVFTDVLLSFEKPLRLFWIVLGTYLALLYLPFNITTTEFVQHIYRSFIIMLLGWGLHNYMSAHSAFFFRFAKRVELDEDSMLVPFLSKILRFSVIALTIVVIAGEWGYSISGFIAGLGLGGLAFALAAQDTIGNFFGGIIIITEKPFSKGDWIKTPSVEGTVEDITFRSTQIRTFADSIVTVPNSTLANEPITNWSQMTKRQITFKVGVTYSTPRHKLERCVHRIDTLLREHEEVNQDLIMVRFSDFNNSSLDIFVYFFTNTTAWTEWYRIKEDINFKIMNILEEEGVEIAFPSRSLYVEKDHQDVMQEMLKEEVEGDHTAENEKSSK</sequence>
<accession>A0AAJ2NN86</accession>
<evidence type="ECO:0000256" key="5">
    <source>
        <dbReference type="ARBA" id="ARBA00022989"/>
    </source>
</evidence>
<evidence type="ECO:0000259" key="10">
    <source>
        <dbReference type="Pfam" id="PF21088"/>
    </source>
</evidence>
<evidence type="ECO:0000256" key="6">
    <source>
        <dbReference type="ARBA" id="ARBA00023136"/>
    </source>
</evidence>
<dbReference type="SUPFAM" id="SSF82861">
    <property type="entry name" value="Mechanosensitive channel protein MscS (YggB), transmembrane region"/>
    <property type="match status" value="1"/>
</dbReference>
<dbReference type="PANTHER" id="PTHR43634">
    <property type="entry name" value="OW CONDUCTANCE MECHANOSENSITIVE CHANNEL"/>
    <property type="match status" value="1"/>
</dbReference>
<dbReference type="RefSeq" id="WP_323466612.1">
    <property type="nucleotide sequence ID" value="NZ_CP144224.1"/>
</dbReference>
<reference evidence="11" key="1">
    <citation type="submission" date="2023-10" db="EMBL/GenBank/DDBJ databases">
        <title>Screening of Alkalihalophilus pseudofirmusBZ-TG-HK211 and Its Alleviation of Salt Stress on Rapeseed Growth.</title>
        <authorList>
            <person name="Zhao B."/>
            <person name="Guo T."/>
        </authorList>
    </citation>
    <scope>NUCLEOTIDE SEQUENCE</scope>
    <source>
        <strain evidence="11">BZ-TG-HK211</strain>
    </source>
</reference>
<keyword evidence="4 7" id="KW-0812">Transmembrane</keyword>
<evidence type="ECO:0000259" key="8">
    <source>
        <dbReference type="Pfam" id="PF00924"/>
    </source>
</evidence>
<dbReference type="GO" id="GO:0005886">
    <property type="term" value="C:plasma membrane"/>
    <property type="evidence" value="ECO:0007669"/>
    <property type="project" value="UniProtKB-SubCell"/>
</dbReference>
<evidence type="ECO:0000313" key="11">
    <source>
        <dbReference type="EMBL" id="MDV2885471.1"/>
    </source>
</evidence>
<dbReference type="InterPro" id="IPR011066">
    <property type="entry name" value="MscS_channel_C_sf"/>
</dbReference>
<dbReference type="Pfam" id="PF00924">
    <property type="entry name" value="MS_channel_2nd"/>
    <property type="match status" value="1"/>
</dbReference>
<keyword evidence="5 7" id="KW-1133">Transmembrane helix</keyword>
<dbReference type="Gene3D" id="2.30.30.60">
    <property type="match status" value="1"/>
</dbReference>
<evidence type="ECO:0000256" key="4">
    <source>
        <dbReference type="ARBA" id="ARBA00022692"/>
    </source>
</evidence>
<comment type="similarity">
    <text evidence="2">Belongs to the MscS (TC 1.A.23) family.</text>
</comment>
<dbReference type="SUPFAM" id="SSF82689">
    <property type="entry name" value="Mechanosensitive channel protein MscS (YggB), C-terminal domain"/>
    <property type="match status" value="1"/>
</dbReference>
<dbReference type="Gene3D" id="1.10.287.1260">
    <property type="match status" value="1"/>
</dbReference>
<comment type="subcellular location">
    <subcellularLocation>
        <location evidence="1">Cell membrane</location>
        <topology evidence="1">Multi-pass membrane protein</topology>
    </subcellularLocation>
</comment>
<proteinExistence type="inferred from homology"/>
<comment type="caution">
    <text evidence="11">The sequence shown here is derived from an EMBL/GenBank/DDBJ whole genome shotgun (WGS) entry which is preliminary data.</text>
</comment>
<dbReference type="SUPFAM" id="SSF50182">
    <property type="entry name" value="Sm-like ribonucleoproteins"/>
    <property type="match status" value="1"/>
</dbReference>
<keyword evidence="6 7" id="KW-0472">Membrane</keyword>
<evidence type="ECO:0000259" key="9">
    <source>
        <dbReference type="Pfam" id="PF21082"/>
    </source>
</evidence>
<dbReference type="Gene3D" id="3.30.70.100">
    <property type="match status" value="1"/>
</dbReference>
<dbReference type="GO" id="GO:0055085">
    <property type="term" value="P:transmembrane transport"/>
    <property type="evidence" value="ECO:0007669"/>
    <property type="project" value="InterPro"/>
</dbReference>
<evidence type="ECO:0000256" key="3">
    <source>
        <dbReference type="ARBA" id="ARBA00022475"/>
    </source>
</evidence>
<protein>
    <submittedName>
        <fullName evidence="11">Mechanosensitive ion channel family protein</fullName>
    </submittedName>
</protein>